<dbReference type="InterPro" id="IPR036206">
    <property type="entry name" value="ThiamineP_synth_sf"/>
</dbReference>
<gene>
    <name evidence="4" type="ORF">HMPREF2087_00284</name>
</gene>
<sequence>MWAREIVAIIDSRICKGDLLARIELLTQSGVKAIILREKQLEPSAYTTLAKQALAICASRGVACILHSFTQVAKELGAPALHCQSSQIAHLPHLRAHFRTLGVSVHSVEEYRAAREWVDYVIIGHIFASSCKVGAEPKGLKLLESIITLESNFAKLDSRDKPALQGLYAIGGISLETLPALANMPISGVCMRQALMQTPNPKDYIRDTMLL</sequence>
<name>V8CJV6_9HELI</name>
<dbReference type="EMBL" id="AZJJ01000001">
    <property type="protein sequence ID" value="ETD27372.1"/>
    <property type="molecule type" value="Genomic_DNA"/>
</dbReference>
<dbReference type="STRING" id="1357399.HMPREF2087_00284"/>
<dbReference type="GO" id="GO:0004789">
    <property type="term" value="F:thiamine-phosphate diphosphorylase activity"/>
    <property type="evidence" value="ECO:0007669"/>
    <property type="project" value="TreeGrafter"/>
</dbReference>
<dbReference type="AlphaFoldDB" id="V8CJV6"/>
<dbReference type="RefSeq" id="WP_023929196.1">
    <property type="nucleotide sequence ID" value="NZ_KI669458.1"/>
</dbReference>
<dbReference type="InterPro" id="IPR022998">
    <property type="entry name" value="ThiamineP_synth_TenI"/>
</dbReference>
<evidence type="ECO:0000256" key="2">
    <source>
        <dbReference type="ARBA" id="ARBA00022977"/>
    </source>
</evidence>
<accession>V8CJV6</accession>
<comment type="caution">
    <text evidence="4">The sequence shown here is derived from an EMBL/GenBank/DDBJ whole genome shotgun (WGS) entry which is preliminary data.</text>
</comment>
<dbReference type="GO" id="GO:0005737">
    <property type="term" value="C:cytoplasm"/>
    <property type="evidence" value="ECO:0007669"/>
    <property type="project" value="TreeGrafter"/>
</dbReference>
<dbReference type="Proteomes" id="UP000018688">
    <property type="component" value="Unassembled WGS sequence"/>
</dbReference>
<dbReference type="InterPro" id="IPR013785">
    <property type="entry name" value="Aldolase_TIM"/>
</dbReference>
<keyword evidence="5" id="KW-1185">Reference proteome</keyword>
<proteinExistence type="predicted"/>
<comment type="pathway">
    <text evidence="1">Cofactor biosynthesis; thiamine diphosphate biosynthesis.</text>
</comment>
<dbReference type="eggNOG" id="COG0352">
    <property type="taxonomic scope" value="Bacteria"/>
</dbReference>
<dbReference type="PANTHER" id="PTHR20857">
    <property type="entry name" value="THIAMINE-PHOSPHATE PYROPHOSPHORYLASE"/>
    <property type="match status" value="1"/>
</dbReference>
<evidence type="ECO:0000259" key="3">
    <source>
        <dbReference type="Pfam" id="PF02581"/>
    </source>
</evidence>
<dbReference type="Pfam" id="PF02581">
    <property type="entry name" value="TMP-TENI"/>
    <property type="match status" value="1"/>
</dbReference>
<dbReference type="SUPFAM" id="SSF51391">
    <property type="entry name" value="Thiamin phosphate synthase"/>
    <property type="match status" value="1"/>
</dbReference>
<dbReference type="PANTHER" id="PTHR20857:SF15">
    <property type="entry name" value="THIAMINE-PHOSPHATE SYNTHASE"/>
    <property type="match status" value="1"/>
</dbReference>
<organism evidence="4 5">
    <name type="scientific">Helicobacter canis NCTC 12740</name>
    <dbReference type="NCBI Taxonomy" id="1357399"/>
    <lineage>
        <taxon>Bacteria</taxon>
        <taxon>Pseudomonadati</taxon>
        <taxon>Campylobacterota</taxon>
        <taxon>Epsilonproteobacteria</taxon>
        <taxon>Campylobacterales</taxon>
        <taxon>Helicobacteraceae</taxon>
        <taxon>Helicobacter</taxon>
    </lineage>
</organism>
<evidence type="ECO:0000256" key="1">
    <source>
        <dbReference type="ARBA" id="ARBA00004948"/>
    </source>
</evidence>
<evidence type="ECO:0000313" key="5">
    <source>
        <dbReference type="Proteomes" id="UP000018688"/>
    </source>
</evidence>
<dbReference type="HOGENOM" id="CLU_018272_3_4_7"/>
<dbReference type="GO" id="GO:0009228">
    <property type="term" value="P:thiamine biosynthetic process"/>
    <property type="evidence" value="ECO:0007669"/>
    <property type="project" value="UniProtKB-KW"/>
</dbReference>
<protein>
    <submittedName>
        <fullName evidence="4">Thiamine-phosphate pyrophosphorylase</fullName>
    </submittedName>
</protein>
<evidence type="ECO:0000313" key="4">
    <source>
        <dbReference type="EMBL" id="ETD27372.1"/>
    </source>
</evidence>
<reference evidence="4 5" key="1">
    <citation type="submission" date="2013-10" db="EMBL/GenBank/DDBJ databases">
        <title>The Genome Sequence of Helicobacter canis NCTC 12740.</title>
        <authorList>
            <consortium name="The Broad Institute Genomics Platform"/>
            <person name="Earl A."/>
            <person name="Fox J.G."/>
            <person name="Shen Z."/>
            <person name="Young S.K."/>
            <person name="Zeng Q."/>
            <person name="Gargeya S."/>
            <person name="Fitzgerald M."/>
            <person name="Abouelleil A."/>
            <person name="Alvarado L."/>
            <person name="Chapman S.B."/>
            <person name="Gainer-Dewar J."/>
            <person name="Goldberg J."/>
            <person name="Griggs A."/>
            <person name="Gujja S."/>
            <person name="Hansen M."/>
            <person name="Howarth C."/>
            <person name="Imamovic A."/>
            <person name="Ireland A."/>
            <person name="Larimer J."/>
            <person name="McCowan C."/>
            <person name="Murphy C."/>
            <person name="Pearson M."/>
            <person name="Poon T.W."/>
            <person name="Priest M."/>
            <person name="Roberts A."/>
            <person name="Saif S."/>
            <person name="Shea T."/>
            <person name="Sykes S."/>
            <person name="Wortman J."/>
            <person name="Nusbaum C."/>
            <person name="Birren B."/>
        </authorList>
    </citation>
    <scope>NUCLEOTIDE SEQUENCE [LARGE SCALE GENOMIC DNA]</scope>
    <source>
        <strain evidence="4 5">NCTC 12740</strain>
    </source>
</reference>
<keyword evidence="2" id="KW-0784">Thiamine biosynthesis</keyword>
<dbReference type="PATRIC" id="fig|1357399.3.peg.304"/>
<feature type="domain" description="Thiamine phosphate synthase/TenI" evidence="3">
    <location>
        <begin position="7"/>
        <end position="195"/>
    </location>
</feature>
<dbReference type="CDD" id="cd00564">
    <property type="entry name" value="TMP_TenI"/>
    <property type="match status" value="1"/>
</dbReference>
<dbReference type="Gene3D" id="3.20.20.70">
    <property type="entry name" value="Aldolase class I"/>
    <property type="match status" value="1"/>
</dbReference>